<keyword evidence="2" id="KW-1185">Reference proteome</keyword>
<protein>
    <recommendedName>
        <fullName evidence="3">ATP-binding protein</fullName>
    </recommendedName>
</protein>
<proteinExistence type="predicted"/>
<gene>
    <name evidence="1" type="ORF">LEUCIP111803_01830</name>
</gene>
<evidence type="ECO:0000313" key="1">
    <source>
        <dbReference type="EMBL" id="CAG7614902.1"/>
    </source>
</evidence>
<name>A0A916K1S2_9MICO</name>
<dbReference type="EMBL" id="CAJVAP010000020">
    <property type="protein sequence ID" value="CAG7614902.1"/>
    <property type="molecule type" value="Genomic_DNA"/>
</dbReference>
<evidence type="ECO:0008006" key="3">
    <source>
        <dbReference type="Google" id="ProtNLM"/>
    </source>
</evidence>
<evidence type="ECO:0000313" key="2">
    <source>
        <dbReference type="Proteomes" id="UP000693892"/>
    </source>
</evidence>
<dbReference type="AlphaFoldDB" id="A0A916K1S2"/>
<organism evidence="1 2">
    <name type="scientific">Leucobacter soli</name>
    <dbReference type="NCBI Taxonomy" id="2812850"/>
    <lineage>
        <taxon>Bacteria</taxon>
        <taxon>Bacillati</taxon>
        <taxon>Actinomycetota</taxon>
        <taxon>Actinomycetes</taxon>
        <taxon>Micrococcales</taxon>
        <taxon>Microbacteriaceae</taxon>
        <taxon>Leucobacter</taxon>
    </lineage>
</organism>
<dbReference type="RefSeq" id="WP_218115674.1">
    <property type="nucleotide sequence ID" value="NZ_CAJVAP010000020.1"/>
</dbReference>
<accession>A0A916K1S2</accession>
<sequence>MDGEIAEIGSRAVPPDPSIAEAVGRHHSLATAVADLVDNSIDAGAQHVFIRFVTERGRPVGLRVIDDGRGMDDATIDRAMTFGGRRHYGESDLGHFGLGLKAASLSQADRLEVYSLALGSALPVGRRIDSDEATRVAMLDPSRLPEMLALPVSLLAGEPIPHGTVVAWSGMRTFLGSSDPAELTAWLDETMEELRAHLGLVLHRLIARGGVKISVDEFDVAYGAPGASRTVLPIDPLGYRGASQAVRLVGTLPEGSFELAAHIWPVAQQAAPEFRLEGLPGGRAQGFYVYRNERLLAAGGWNGAIRGGRDYDLVRIVLDLSPVVEPHVSINPEKSGVEFDADLRNAIGAASSSTGVGLRDFLGEAGVVASASRRRARRPVTLSEVRRGLSPALRESISSSVELSEHGPVEMRWKSLAGGRLVEVDLERRTLWLNTRHRRALGAVTGDADDLPLLKMLLLLIYSRYFEGSMLGAKEKNELQAWEELINEALDEELERRSYGEEPRHER</sequence>
<comment type="caution">
    <text evidence="1">The sequence shown here is derived from an EMBL/GenBank/DDBJ whole genome shotgun (WGS) entry which is preliminary data.</text>
</comment>
<dbReference type="Pfam" id="PF13589">
    <property type="entry name" value="HATPase_c_3"/>
    <property type="match status" value="1"/>
</dbReference>
<reference evidence="1" key="1">
    <citation type="submission" date="2021-06" db="EMBL/GenBank/DDBJ databases">
        <authorList>
            <person name="Criscuolo A."/>
        </authorList>
    </citation>
    <scope>NUCLEOTIDE SEQUENCE</scope>
    <source>
        <strain evidence="1">CIP111803</strain>
    </source>
</reference>
<dbReference type="Proteomes" id="UP000693892">
    <property type="component" value="Unassembled WGS sequence"/>
</dbReference>